<dbReference type="GO" id="GO:0016020">
    <property type="term" value="C:membrane"/>
    <property type="evidence" value="ECO:0007669"/>
    <property type="project" value="UniProtKB-SubCell"/>
</dbReference>
<feature type="transmembrane region" description="Helical" evidence="6">
    <location>
        <begin position="455"/>
        <end position="480"/>
    </location>
</feature>
<reference evidence="9" key="1">
    <citation type="submission" date="2019-12" db="EMBL/GenBank/DDBJ databases">
        <title>Genome sequence of Babesia ovis.</title>
        <authorList>
            <person name="Yamagishi J."/>
            <person name="Sevinc F."/>
            <person name="Xuan X."/>
        </authorList>
    </citation>
    <scope>NUCLEOTIDE SEQUENCE</scope>
    <source>
        <strain evidence="9">Selcuk</strain>
    </source>
</reference>
<feature type="transmembrane region" description="Helical" evidence="6">
    <location>
        <begin position="319"/>
        <end position="339"/>
    </location>
</feature>
<dbReference type="Pfam" id="PF00083">
    <property type="entry name" value="Sugar_tr"/>
    <property type="match status" value="2"/>
</dbReference>
<feature type="transmembrane region" description="Helical" evidence="6">
    <location>
        <begin position="279"/>
        <end position="299"/>
    </location>
</feature>
<evidence type="ECO:0000256" key="6">
    <source>
        <dbReference type="SAM" id="Phobius"/>
    </source>
</evidence>
<keyword evidence="4 6" id="KW-1133">Transmembrane helix</keyword>
<dbReference type="Proteomes" id="UP001057455">
    <property type="component" value="Unassembled WGS sequence"/>
</dbReference>
<accession>A0A9W5TDA8</accession>
<dbReference type="InterPro" id="IPR005828">
    <property type="entry name" value="MFS_sugar_transport-like"/>
</dbReference>
<feature type="transmembrane region" description="Helical" evidence="6">
    <location>
        <begin position="492"/>
        <end position="511"/>
    </location>
</feature>
<dbReference type="PROSITE" id="PS51257">
    <property type="entry name" value="PROKAR_LIPOPROTEIN"/>
    <property type="match status" value="1"/>
</dbReference>
<evidence type="ECO:0000259" key="8">
    <source>
        <dbReference type="PROSITE" id="PS50850"/>
    </source>
</evidence>
<evidence type="ECO:0000256" key="7">
    <source>
        <dbReference type="SAM" id="SignalP"/>
    </source>
</evidence>
<dbReference type="PROSITE" id="PS50850">
    <property type="entry name" value="MFS"/>
    <property type="match status" value="1"/>
</dbReference>
<feature type="transmembrane region" description="Helical" evidence="6">
    <location>
        <begin position="60"/>
        <end position="80"/>
    </location>
</feature>
<feature type="signal peptide" evidence="7">
    <location>
        <begin position="1"/>
        <end position="17"/>
    </location>
</feature>
<feature type="chain" id="PRO_5040751500" evidence="7">
    <location>
        <begin position="18"/>
        <end position="619"/>
    </location>
</feature>
<keyword evidence="7" id="KW-0732">Signal</keyword>
<keyword evidence="2" id="KW-0813">Transport</keyword>
<dbReference type="PANTHER" id="PTHR48020">
    <property type="entry name" value="PROTON MYO-INOSITOL COTRANSPORTER"/>
    <property type="match status" value="1"/>
</dbReference>
<dbReference type="GO" id="GO:0022857">
    <property type="term" value="F:transmembrane transporter activity"/>
    <property type="evidence" value="ECO:0007669"/>
    <property type="project" value="InterPro"/>
</dbReference>
<dbReference type="EMBL" id="BLIY01000023">
    <property type="protein sequence ID" value="GFE55621.1"/>
    <property type="molecule type" value="Genomic_DNA"/>
</dbReference>
<evidence type="ECO:0000256" key="1">
    <source>
        <dbReference type="ARBA" id="ARBA00004141"/>
    </source>
</evidence>
<protein>
    <submittedName>
        <fullName evidence="9">Hexose transporter</fullName>
    </submittedName>
</protein>
<dbReference type="InterPro" id="IPR020846">
    <property type="entry name" value="MFS_dom"/>
</dbReference>
<feature type="transmembrane region" description="Helical" evidence="6">
    <location>
        <begin position="112"/>
        <end position="132"/>
    </location>
</feature>
<feature type="transmembrane region" description="Helical" evidence="6">
    <location>
        <begin position="523"/>
        <end position="541"/>
    </location>
</feature>
<keyword evidence="5 6" id="KW-0472">Membrane</keyword>
<dbReference type="InterPro" id="IPR050814">
    <property type="entry name" value="Myo-inositol_Transporter"/>
</dbReference>
<gene>
    <name evidence="9" type="ORF">BaOVIS_030250</name>
</gene>
<comment type="subcellular location">
    <subcellularLocation>
        <location evidence="1">Membrane</location>
        <topology evidence="1">Multi-pass membrane protein</topology>
    </subcellularLocation>
</comment>
<feature type="transmembrane region" description="Helical" evidence="6">
    <location>
        <begin position="87"/>
        <end position="106"/>
    </location>
</feature>
<evidence type="ECO:0000313" key="10">
    <source>
        <dbReference type="Proteomes" id="UP001057455"/>
    </source>
</evidence>
<name>A0A9W5TDA8_BABOV</name>
<feature type="transmembrane region" description="Helical" evidence="6">
    <location>
        <begin position="190"/>
        <end position="214"/>
    </location>
</feature>
<evidence type="ECO:0000256" key="2">
    <source>
        <dbReference type="ARBA" id="ARBA00022448"/>
    </source>
</evidence>
<proteinExistence type="predicted"/>
<dbReference type="InterPro" id="IPR036259">
    <property type="entry name" value="MFS_trans_sf"/>
</dbReference>
<dbReference type="OrthoDB" id="6612291at2759"/>
<keyword evidence="10" id="KW-1185">Reference proteome</keyword>
<dbReference type="SUPFAM" id="SSF103473">
    <property type="entry name" value="MFS general substrate transporter"/>
    <property type="match status" value="1"/>
</dbReference>
<evidence type="ECO:0000256" key="5">
    <source>
        <dbReference type="ARBA" id="ARBA00023136"/>
    </source>
</evidence>
<comment type="caution">
    <text evidence="9">The sequence shown here is derived from an EMBL/GenBank/DDBJ whole genome shotgun (WGS) entry which is preliminary data.</text>
</comment>
<keyword evidence="3 6" id="KW-0812">Transmembrane</keyword>
<dbReference type="Gene3D" id="1.20.1250.20">
    <property type="entry name" value="MFS general substrate transporter like domains"/>
    <property type="match status" value="2"/>
</dbReference>
<evidence type="ECO:0000313" key="9">
    <source>
        <dbReference type="EMBL" id="GFE55621.1"/>
    </source>
</evidence>
<dbReference type="AlphaFoldDB" id="A0A9W5TDA8"/>
<dbReference type="PANTHER" id="PTHR48020:SF12">
    <property type="entry name" value="PROTON MYO-INOSITOL COTRANSPORTER"/>
    <property type="match status" value="1"/>
</dbReference>
<organism evidence="9 10">
    <name type="scientific">Babesia ovis</name>
    <dbReference type="NCBI Taxonomy" id="5869"/>
    <lineage>
        <taxon>Eukaryota</taxon>
        <taxon>Sar</taxon>
        <taxon>Alveolata</taxon>
        <taxon>Apicomplexa</taxon>
        <taxon>Aconoidasida</taxon>
        <taxon>Piroplasmida</taxon>
        <taxon>Babesiidae</taxon>
        <taxon>Babesia</taxon>
    </lineage>
</organism>
<feature type="transmembrane region" description="Helical" evidence="6">
    <location>
        <begin position="144"/>
        <end position="165"/>
    </location>
</feature>
<feature type="domain" description="Major facilitator superfamily (MFS) profile" evidence="8">
    <location>
        <begin position="5"/>
        <end position="545"/>
    </location>
</feature>
<evidence type="ECO:0000256" key="3">
    <source>
        <dbReference type="ARBA" id="ARBA00022692"/>
    </source>
</evidence>
<evidence type="ECO:0000256" key="4">
    <source>
        <dbReference type="ARBA" id="ARBA00022989"/>
    </source>
</evidence>
<sequence>MMSRYFWAALCCAGIVALNFGVIGCSLGPSKMSALLELEAYDDERQGAGKNQGKALIESLLDGSVFFGCALGAALISFLSKYGRRKCMIFINILSVAGCFGASLGLHWGLFMISRMISGISVGMSGVAALYLSEICLRSKRGMYGALYSVFVTFGELIIIVFQLAHGETLDNSGKCRCHFDDKVVFKDKMIWRISQAAGGIFSLIALYLLFTVVKDDSPFILAKSGRVEDARRVIGLLQGKANVEKAFTEVMEDVANHGSGLTGKVSLFQAFKEPDSRYALLVTFGIAVLRQLCGIYVFTLSASELFGQIVGKGFKAAAWGILCPLVNFIVCCTMPLYVEKLGRRTLLMCGSGIGFLVMAIALSCQNGGEKKDEKKDECCCCCKKKDGKCCCCGNDGAGCCNDCGCTKEGKCCCCCKKDGGTCCQQCTGKCTECSQKGASCDLVTNSSAATWQQYVMIIACVVFVGCFSTGYGGVAWLYFGEALPPEYKDSAFAVASVINWFTCAIVVSTAGPLRKILKEKVYWVYVLFSGVGCLFALIFVRETSGIPIGQAFKGVTGPDFFKKLAAYMKKGKAVTVTTEVVKNIREEADADVPLISDWKKLMNIWASDEAAGVVETTS</sequence>